<dbReference type="AlphaFoldDB" id="A8Y9R1"/>
<feature type="region of interest" description="Disordered" evidence="1">
    <location>
        <begin position="1"/>
        <end position="22"/>
    </location>
</feature>
<name>A8Y9R1_MICA7</name>
<sequence length="59" mass="6635">MSKTPASTPIGDAADSRDQEDKPYAATAQVALQQSDYCAWDIWASFSIIRRVSSFRYNF</sequence>
<protein>
    <submittedName>
        <fullName evidence="2">Genome sequencing data, contig C226</fullName>
    </submittedName>
</protein>
<evidence type="ECO:0000256" key="1">
    <source>
        <dbReference type="SAM" id="MobiDB-lite"/>
    </source>
</evidence>
<reference evidence="2" key="1">
    <citation type="submission" date="2007-08" db="EMBL/GenBank/DDBJ databases">
        <authorList>
            <person name="Frangeul L."/>
        </authorList>
    </citation>
    <scope>NUCLEOTIDE SEQUENCE</scope>
    <source>
        <strain evidence="2">PCC 7806</strain>
    </source>
</reference>
<accession>A8Y9R1</accession>
<organism evidence="2">
    <name type="scientific">Microcystis aeruginosa (strain PCC 7806)</name>
    <dbReference type="NCBI Taxonomy" id="267872"/>
    <lineage>
        <taxon>Bacteria</taxon>
        <taxon>Bacillati</taxon>
        <taxon>Cyanobacteriota</taxon>
        <taxon>Cyanophyceae</taxon>
        <taxon>Oscillatoriophycideae</taxon>
        <taxon>Chroococcales</taxon>
        <taxon>Microcystaceae</taxon>
        <taxon>Microcystis</taxon>
    </lineage>
</organism>
<gene>
    <name evidence="2" type="ORF">IPF_5482</name>
</gene>
<dbReference type="Gene3D" id="3.50.50.100">
    <property type="match status" value="1"/>
</dbReference>
<proteinExistence type="predicted"/>
<evidence type="ECO:0000313" key="2">
    <source>
        <dbReference type="EMBL" id="CAO86239.1"/>
    </source>
</evidence>
<dbReference type="EMBL" id="AM778858">
    <property type="protein sequence ID" value="CAO86239.1"/>
    <property type="molecule type" value="Genomic_DNA"/>
</dbReference>